<name>A0A0G0MPC0_9BACT</name>
<keyword evidence="1" id="KW-0812">Transmembrane</keyword>
<proteinExistence type="predicted"/>
<dbReference type="PROSITE" id="PS00018">
    <property type="entry name" value="EF_HAND_1"/>
    <property type="match status" value="1"/>
</dbReference>
<evidence type="ECO:0000313" key="2">
    <source>
        <dbReference type="EMBL" id="KKQ66741.1"/>
    </source>
</evidence>
<evidence type="ECO:0000256" key="1">
    <source>
        <dbReference type="SAM" id="Phobius"/>
    </source>
</evidence>
<dbReference type="Gene3D" id="1.10.1330.10">
    <property type="entry name" value="Dockerin domain"/>
    <property type="match status" value="1"/>
</dbReference>
<dbReference type="Proteomes" id="UP000034235">
    <property type="component" value="Unassembled WGS sequence"/>
</dbReference>
<feature type="transmembrane region" description="Helical" evidence="1">
    <location>
        <begin position="7"/>
        <end position="28"/>
    </location>
</feature>
<gene>
    <name evidence="2" type="ORF">US86_C0004G0059</name>
</gene>
<evidence type="ECO:0008006" key="4">
    <source>
        <dbReference type="Google" id="ProtNLM"/>
    </source>
</evidence>
<dbReference type="GO" id="GO:0000272">
    <property type="term" value="P:polysaccharide catabolic process"/>
    <property type="evidence" value="ECO:0007669"/>
    <property type="project" value="InterPro"/>
</dbReference>
<sequence>MFNNQRGIAQVVVLLIILLGLGIGVYLVQKQTSLKSRAGIEGAESSINLVGFVNENQAIDRPQDNPTVSVPAGTDFYVYVLVKANVDPVNLISAKLTVPTDLVSETIDIQRLDSSGGVISSWVENVYDFEKKQISLVGGIPNPGFQNNVGQSGKMARLKFRTLDGLTDGKTSRIDFLEADTNMYKNSDNQPIQPLIKRSLTVKIGPIENTVPVESITYTLQSGWNFIGIPVYPDITPKQLLDATSGKCDSVQGFDSNRSQATAYFSDPAKAVLNSLEKIDGGRAYQIKCSQSGVTFTLSGSTVTSMPTLLANTNNYISLPKGKTMKSSEFLNQSSNSHIDCDKVYRWVDDGWELHNKTRPIRDFDMTDQEGYNVMCNIPGSASPSWESVSYTLQAGWNFIGVPVNPNKSAADLLRGLGSDNCTEVQLGTNENIVWHYPDTNNIIEGGGGYLVRCQRSGASIELRGVAVSSMPTLKEGWNYISLPKSKTTKAEDFLKEVTNEHLDCKEVARWIDDGWEDHRKGRFTNNFDMNDKEGYTVKCENSGSTVCAQVITPGLKPSTKECKDFPNACLPEGWTKLKGEGCARVGDLAGDGKFDLGRNFSILFSKFNNPDGSKPQGYEKADINGDGVINTVDFSLMRVIYIGKGKIKELLR</sequence>
<protein>
    <recommendedName>
        <fullName evidence="4">Dockerin domain-containing protein</fullName>
    </recommendedName>
</protein>
<accession>A0A0G0MPC0</accession>
<reference evidence="2 3" key="1">
    <citation type="journal article" date="2015" name="Nature">
        <title>rRNA introns, odd ribosomes, and small enigmatic genomes across a large radiation of phyla.</title>
        <authorList>
            <person name="Brown C.T."/>
            <person name="Hug L.A."/>
            <person name="Thomas B.C."/>
            <person name="Sharon I."/>
            <person name="Castelle C.J."/>
            <person name="Singh A."/>
            <person name="Wilkins M.J."/>
            <person name="Williams K.H."/>
            <person name="Banfield J.F."/>
        </authorList>
    </citation>
    <scope>NUCLEOTIDE SEQUENCE [LARGE SCALE GENOMIC DNA]</scope>
</reference>
<dbReference type="InterPro" id="IPR018247">
    <property type="entry name" value="EF_Hand_1_Ca_BS"/>
</dbReference>
<keyword evidence="1" id="KW-0472">Membrane</keyword>
<dbReference type="AlphaFoldDB" id="A0A0G0MPC0"/>
<keyword evidence="1" id="KW-1133">Transmembrane helix</keyword>
<dbReference type="InterPro" id="IPR036439">
    <property type="entry name" value="Dockerin_dom_sf"/>
</dbReference>
<organism evidence="2 3">
    <name type="scientific">Candidatus Daviesbacteria bacterium GW2011_GWA2_38_24</name>
    <dbReference type="NCBI Taxonomy" id="1618422"/>
    <lineage>
        <taxon>Bacteria</taxon>
        <taxon>Candidatus Daviesiibacteriota</taxon>
    </lineage>
</organism>
<evidence type="ECO:0000313" key="3">
    <source>
        <dbReference type="Proteomes" id="UP000034235"/>
    </source>
</evidence>
<dbReference type="EMBL" id="LBUP01000004">
    <property type="protein sequence ID" value="KKQ66741.1"/>
    <property type="molecule type" value="Genomic_DNA"/>
</dbReference>
<comment type="caution">
    <text evidence="2">The sequence shown here is derived from an EMBL/GenBank/DDBJ whole genome shotgun (WGS) entry which is preliminary data.</text>
</comment>